<comment type="caution">
    <text evidence="1">The sequence shown here is derived from an EMBL/GenBank/DDBJ whole genome shotgun (WGS) entry which is preliminary data.</text>
</comment>
<proteinExistence type="predicted"/>
<evidence type="ECO:0000313" key="1">
    <source>
        <dbReference type="EMBL" id="MCX2839436.1"/>
    </source>
</evidence>
<evidence type="ECO:0000313" key="2">
    <source>
        <dbReference type="Proteomes" id="UP001148482"/>
    </source>
</evidence>
<dbReference type="AlphaFoldDB" id="A0A9X3I1X9"/>
<keyword evidence="2" id="KW-1185">Reference proteome</keyword>
<reference evidence="1" key="1">
    <citation type="submission" date="2022-11" db="EMBL/GenBank/DDBJ databases">
        <title>Salinimicrobium profundisediminis sp. nov., isolated from deep-sea sediment of the Mariana Trench.</title>
        <authorList>
            <person name="Fu H."/>
        </authorList>
    </citation>
    <scope>NUCLEOTIDE SEQUENCE</scope>
    <source>
        <strain evidence="1">MT39</strain>
    </source>
</reference>
<dbReference type="RefSeq" id="WP_266070799.1">
    <property type="nucleotide sequence ID" value="NZ_JAPJDA010000027.1"/>
</dbReference>
<evidence type="ECO:0008006" key="3">
    <source>
        <dbReference type="Google" id="ProtNLM"/>
    </source>
</evidence>
<organism evidence="1 2">
    <name type="scientific">Salinimicrobium profundisediminis</name>
    <dbReference type="NCBI Taxonomy" id="2994553"/>
    <lineage>
        <taxon>Bacteria</taxon>
        <taxon>Pseudomonadati</taxon>
        <taxon>Bacteroidota</taxon>
        <taxon>Flavobacteriia</taxon>
        <taxon>Flavobacteriales</taxon>
        <taxon>Flavobacteriaceae</taxon>
        <taxon>Salinimicrobium</taxon>
    </lineage>
</organism>
<accession>A0A9X3I1X9</accession>
<gene>
    <name evidence="1" type="ORF">OQ279_14890</name>
</gene>
<dbReference type="Proteomes" id="UP001148482">
    <property type="component" value="Unassembled WGS sequence"/>
</dbReference>
<name>A0A9X3I1X9_9FLAO</name>
<protein>
    <recommendedName>
        <fullName evidence="3">General secretion pathway protein</fullName>
    </recommendedName>
</protein>
<dbReference type="EMBL" id="JAPJDA010000027">
    <property type="protein sequence ID" value="MCX2839436.1"/>
    <property type="molecule type" value="Genomic_DNA"/>
</dbReference>
<sequence length="170" mass="19648">MKQSIKNVLLIIGFFLMLIVAYQYSFSNTLEVKRELDSIKKQVEQKSGSLQNINSLKEKEAYFDAFISENRIGNSSLQNNLLKVLNEHAGENSFKIINFKEPHVKANDISIVTSFQFSLEGEYLSIEEVLYKLEKDYSFGSLSSISFERKKDYRLHKNFLQCSVVVQNVE</sequence>